<dbReference type="SUPFAM" id="SSF53383">
    <property type="entry name" value="PLP-dependent transferases"/>
    <property type="match status" value="1"/>
</dbReference>
<dbReference type="Pfam" id="PF00155">
    <property type="entry name" value="Aminotran_1_2"/>
    <property type="match status" value="1"/>
</dbReference>
<dbReference type="Gene3D" id="3.40.640.10">
    <property type="entry name" value="Type I PLP-dependent aspartate aminotransferase-like (Major domain)"/>
    <property type="match status" value="1"/>
</dbReference>
<comment type="caution">
    <text evidence="2">The sequence shown here is derived from an EMBL/GenBank/DDBJ whole genome shotgun (WGS) entry which is preliminary data.</text>
</comment>
<dbReference type="RefSeq" id="WP_227701665.1">
    <property type="nucleotide sequence ID" value="NZ_JAJEQW010000031.1"/>
</dbReference>
<keyword evidence="2" id="KW-0032">Aminotransferase</keyword>
<keyword evidence="2" id="KW-0808">Transferase</keyword>
<proteinExistence type="predicted"/>
<dbReference type="Proteomes" id="UP001198893">
    <property type="component" value="Unassembled WGS sequence"/>
</dbReference>
<evidence type="ECO:0000259" key="1">
    <source>
        <dbReference type="Pfam" id="PF00155"/>
    </source>
</evidence>
<dbReference type="GO" id="GO:0030170">
    <property type="term" value="F:pyridoxal phosphate binding"/>
    <property type="evidence" value="ECO:0007669"/>
    <property type="project" value="InterPro"/>
</dbReference>
<evidence type="ECO:0000313" key="3">
    <source>
        <dbReference type="Proteomes" id="UP001198893"/>
    </source>
</evidence>
<accession>A0AAW4WLA4</accession>
<dbReference type="EMBL" id="JAJEQW010000031">
    <property type="protein sequence ID" value="MCC2243551.1"/>
    <property type="molecule type" value="Genomic_DNA"/>
</dbReference>
<sequence length="390" mass="45143">MKLSSDYSSDISSLLNMKKNDSLFISTWDKDEEVLPFPFTKIKEYNKLDCHQANKYFFSDEFLDLKNYILSENIEFKKNNIASSNFTFVSNGTIAAWLSILTILKEKKHIRALLLSPVYYIYIEILKQLNIDIYVESAYNTNFDSINSTIVSQEINLVIINNPLFGTGTCIPYQKIKSIQAVLSKTGGCILIDNIYNGLKWKSKISLNDFELYNSMSRYDNFIILESLSKNLFLNGIKHCSIFAHSKWINNLEKNSVYFCGSITAQQYNYIQRLYSQKEHSFIITQLTQNVNYAKKNYYLLLSMLSGKNVCVSHCISGGYCLLGIPKNKFNAQNDLLIAQEILQKCNVLTLPHDRYLYSNHEFYCFRINLMIKSDLLYKTIDALQTCFNI</sequence>
<name>A0AAW4WLA4_9FIRM</name>
<evidence type="ECO:0000313" key="2">
    <source>
        <dbReference type="EMBL" id="MCC2243551.1"/>
    </source>
</evidence>
<dbReference type="InterPro" id="IPR015421">
    <property type="entry name" value="PyrdxlP-dep_Trfase_major"/>
</dbReference>
<reference evidence="2" key="1">
    <citation type="submission" date="2021-10" db="EMBL/GenBank/DDBJ databases">
        <title>Anaerobic single-cell dispensing facilitates the cultivation of human gut bacteria.</title>
        <authorList>
            <person name="Afrizal A."/>
        </authorList>
    </citation>
    <scope>NUCLEOTIDE SEQUENCE</scope>
    <source>
        <strain evidence="2">CLA-AA-H204</strain>
    </source>
</reference>
<protein>
    <submittedName>
        <fullName evidence="2">Aminotransferase class I/II-fold pyridoxal phosphate-dependent enzyme</fullName>
    </submittedName>
</protein>
<dbReference type="AlphaFoldDB" id="A0AAW4WLA4"/>
<dbReference type="GO" id="GO:0008483">
    <property type="term" value="F:transaminase activity"/>
    <property type="evidence" value="ECO:0007669"/>
    <property type="project" value="UniProtKB-KW"/>
</dbReference>
<dbReference type="PANTHER" id="PTHR43510">
    <property type="entry name" value="AMINOTRANSFERASE FUNCTION, HYPOTHETICAL (EUROFUNG)"/>
    <property type="match status" value="1"/>
</dbReference>
<gene>
    <name evidence="2" type="ORF">LKD47_14840</name>
</gene>
<dbReference type="PANTHER" id="PTHR43510:SF1">
    <property type="entry name" value="AMINOTRANSFERASE FUNCTION, HYPOTHETICAL (EUROFUNG)"/>
    <property type="match status" value="1"/>
</dbReference>
<organism evidence="2 3">
    <name type="scientific">Roseburia amylophila</name>
    <dbReference type="NCBI Taxonomy" id="2981794"/>
    <lineage>
        <taxon>Bacteria</taxon>
        <taxon>Bacillati</taxon>
        <taxon>Bacillota</taxon>
        <taxon>Clostridia</taxon>
        <taxon>Lachnospirales</taxon>
        <taxon>Lachnospiraceae</taxon>
        <taxon>Roseburia</taxon>
    </lineage>
</organism>
<dbReference type="InterPro" id="IPR015424">
    <property type="entry name" value="PyrdxlP-dep_Trfase"/>
</dbReference>
<feature type="domain" description="Aminotransferase class I/classII large" evidence="1">
    <location>
        <begin position="49"/>
        <end position="370"/>
    </location>
</feature>
<dbReference type="InterPro" id="IPR004839">
    <property type="entry name" value="Aminotransferase_I/II_large"/>
</dbReference>